<reference evidence="3" key="1">
    <citation type="submission" date="2017-08" db="EMBL/GenBank/DDBJ databases">
        <authorList>
            <person name="Polle J.E."/>
            <person name="Barry K."/>
            <person name="Cushman J."/>
            <person name="Schmutz J."/>
            <person name="Tran D."/>
            <person name="Hathwaick L.T."/>
            <person name="Yim W.C."/>
            <person name="Jenkins J."/>
            <person name="Mckie-Krisberg Z.M."/>
            <person name="Prochnik S."/>
            <person name="Lindquist E."/>
            <person name="Dockter R.B."/>
            <person name="Adam C."/>
            <person name="Molina H."/>
            <person name="Bunkerborg J."/>
            <person name="Jin E."/>
            <person name="Buchheim M."/>
            <person name="Magnuson J."/>
        </authorList>
    </citation>
    <scope>NUCLEOTIDE SEQUENCE</scope>
    <source>
        <strain evidence="3">CCAP 19/18</strain>
    </source>
</reference>
<dbReference type="InterPro" id="IPR002048">
    <property type="entry name" value="EF_hand_dom"/>
</dbReference>
<dbReference type="SMART" id="SM00054">
    <property type="entry name" value="EFh"/>
    <property type="match status" value="2"/>
</dbReference>
<sequence length="239" mass="26105">MQSIRSGSNLCIERQAALYQVVYCKPLARPVPCGRPHLYSGLGKSGVKPTSFGAPTFARAKGSKYLCRAEPENEEEGFSLKKATSVLWEANSAWGKYAGRSGDDELTLEEATDILNGPELRQVALTLFNVEPAHRTPEELEDKFKQADSDKSGRLSRVEFLALYLSVVTGRVQTSPGVLAEALLGFIDVDRNGRIEGGELKVLLTLLGFPMAAFLPIPKSVGVDYRSWLSKVNGSEPKE</sequence>
<dbReference type="PROSITE" id="PS00018">
    <property type="entry name" value="EF_HAND_1"/>
    <property type="match status" value="2"/>
</dbReference>
<dbReference type="InterPro" id="IPR011992">
    <property type="entry name" value="EF-hand-dom_pair"/>
</dbReference>
<feature type="domain" description="EF-hand" evidence="2">
    <location>
        <begin position="135"/>
        <end position="170"/>
    </location>
</feature>
<dbReference type="SUPFAM" id="SSF47473">
    <property type="entry name" value="EF-hand"/>
    <property type="match status" value="1"/>
</dbReference>
<evidence type="ECO:0000313" key="4">
    <source>
        <dbReference type="Proteomes" id="UP000815325"/>
    </source>
</evidence>
<comment type="caution">
    <text evidence="3">The sequence shown here is derived from an EMBL/GenBank/DDBJ whole genome shotgun (WGS) entry which is preliminary data.</text>
</comment>
<feature type="domain" description="EF-hand" evidence="2">
    <location>
        <begin position="187"/>
        <end position="210"/>
    </location>
</feature>
<dbReference type="Pfam" id="PF13202">
    <property type="entry name" value="EF-hand_5"/>
    <property type="match status" value="1"/>
</dbReference>
<evidence type="ECO:0000256" key="1">
    <source>
        <dbReference type="ARBA" id="ARBA00022837"/>
    </source>
</evidence>
<organism evidence="3 4">
    <name type="scientific">Dunaliella salina</name>
    <name type="common">Green alga</name>
    <name type="synonym">Protococcus salinus</name>
    <dbReference type="NCBI Taxonomy" id="3046"/>
    <lineage>
        <taxon>Eukaryota</taxon>
        <taxon>Viridiplantae</taxon>
        <taxon>Chlorophyta</taxon>
        <taxon>core chlorophytes</taxon>
        <taxon>Chlorophyceae</taxon>
        <taxon>CS clade</taxon>
        <taxon>Chlamydomonadales</taxon>
        <taxon>Dunaliellaceae</taxon>
        <taxon>Dunaliella</taxon>
    </lineage>
</organism>
<keyword evidence="4" id="KW-1185">Reference proteome</keyword>
<evidence type="ECO:0000313" key="3">
    <source>
        <dbReference type="EMBL" id="KAF5826912.1"/>
    </source>
</evidence>
<accession>A0ABQ7FX23</accession>
<evidence type="ECO:0000259" key="2">
    <source>
        <dbReference type="PROSITE" id="PS50222"/>
    </source>
</evidence>
<dbReference type="EMBL" id="MU070660">
    <property type="protein sequence ID" value="KAF5826912.1"/>
    <property type="molecule type" value="Genomic_DNA"/>
</dbReference>
<proteinExistence type="predicted"/>
<dbReference type="PROSITE" id="PS50222">
    <property type="entry name" value="EF_HAND_2"/>
    <property type="match status" value="2"/>
</dbReference>
<gene>
    <name evidence="3" type="ORF">DUNSADRAFT_1763</name>
</gene>
<dbReference type="Gene3D" id="1.10.238.10">
    <property type="entry name" value="EF-hand"/>
    <property type="match status" value="1"/>
</dbReference>
<keyword evidence="1" id="KW-0106">Calcium</keyword>
<protein>
    <recommendedName>
        <fullName evidence="2">EF-hand domain-containing protein</fullName>
    </recommendedName>
</protein>
<dbReference type="Proteomes" id="UP000815325">
    <property type="component" value="Unassembled WGS sequence"/>
</dbReference>
<dbReference type="InterPro" id="IPR018247">
    <property type="entry name" value="EF_Hand_1_Ca_BS"/>
</dbReference>
<name>A0ABQ7FX23_DUNSA</name>